<dbReference type="EMBL" id="CM045762">
    <property type="protein sequence ID" value="KAI8011827.1"/>
    <property type="molecule type" value="Genomic_DNA"/>
</dbReference>
<comment type="caution">
    <text evidence="1">The sequence shown here is derived from an EMBL/GenBank/DDBJ whole genome shotgun (WGS) entry which is preliminary data.</text>
</comment>
<evidence type="ECO:0000313" key="1">
    <source>
        <dbReference type="EMBL" id="KAI8011827.1"/>
    </source>
</evidence>
<sequence>MIVYMGLRVPHYRSFEKLDDMNATGGLKYNEKVLYSISNEVLKANVYQFNADQLLTEHPSVSVLVCESLVRRAMDFNIILDDVAITLLLYGAEFSKVMEQ</sequence>
<name>A0ACC0HG45_9ERIC</name>
<evidence type="ECO:0000313" key="2">
    <source>
        <dbReference type="Proteomes" id="UP001060215"/>
    </source>
</evidence>
<dbReference type="Proteomes" id="UP001060215">
    <property type="component" value="Chromosome 5"/>
</dbReference>
<accession>A0ACC0HG45</accession>
<organism evidence="1 2">
    <name type="scientific">Camellia lanceoleosa</name>
    <dbReference type="NCBI Taxonomy" id="1840588"/>
    <lineage>
        <taxon>Eukaryota</taxon>
        <taxon>Viridiplantae</taxon>
        <taxon>Streptophyta</taxon>
        <taxon>Embryophyta</taxon>
        <taxon>Tracheophyta</taxon>
        <taxon>Spermatophyta</taxon>
        <taxon>Magnoliopsida</taxon>
        <taxon>eudicotyledons</taxon>
        <taxon>Gunneridae</taxon>
        <taxon>Pentapetalae</taxon>
        <taxon>asterids</taxon>
        <taxon>Ericales</taxon>
        <taxon>Theaceae</taxon>
        <taxon>Camellia</taxon>
    </lineage>
</organism>
<protein>
    <submittedName>
        <fullName evidence="1">Uncharacterized protein</fullName>
    </submittedName>
</protein>
<proteinExistence type="predicted"/>
<keyword evidence="2" id="KW-1185">Reference proteome</keyword>
<reference evidence="1 2" key="1">
    <citation type="journal article" date="2022" name="Plant J.">
        <title>Chromosome-level genome of Camellia lanceoleosa provides a valuable resource for understanding genome evolution and self-incompatibility.</title>
        <authorList>
            <person name="Gong W."/>
            <person name="Xiao S."/>
            <person name="Wang L."/>
            <person name="Liao Z."/>
            <person name="Chang Y."/>
            <person name="Mo W."/>
            <person name="Hu G."/>
            <person name="Li W."/>
            <person name="Zhao G."/>
            <person name="Zhu H."/>
            <person name="Hu X."/>
            <person name="Ji K."/>
            <person name="Xiang X."/>
            <person name="Song Q."/>
            <person name="Yuan D."/>
            <person name="Jin S."/>
            <person name="Zhang L."/>
        </authorList>
    </citation>
    <scope>NUCLEOTIDE SEQUENCE [LARGE SCALE GENOMIC DNA]</scope>
    <source>
        <strain evidence="1">SQ_2022a</strain>
    </source>
</reference>
<gene>
    <name evidence="1" type="ORF">LOK49_LG06G01988</name>
</gene>